<feature type="compositionally biased region" description="Basic and acidic residues" evidence="8">
    <location>
        <begin position="644"/>
        <end position="654"/>
    </location>
</feature>
<dbReference type="RefSeq" id="XP_002731971.1">
    <property type="nucleotide sequence ID" value="XM_002731925.2"/>
</dbReference>
<evidence type="ECO:0000256" key="5">
    <source>
        <dbReference type="ARBA" id="ARBA00023163"/>
    </source>
</evidence>
<keyword evidence="4" id="KW-0238">DNA-binding</keyword>
<evidence type="ECO:0000256" key="8">
    <source>
        <dbReference type="SAM" id="MobiDB-lite"/>
    </source>
</evidence>
<organism evidence="10 11">
    <name type="scientific">Saccoglossus kowalevskii</name>
    <name type="common">Acorn worm</name>
    <dbReference type="NCBI Taxonomy" id="10224"/>
    <lineage>
        <taxon>Eukaryota</taxon>
        <taxon>Metazoa</taxon>
        <taxon>Hemichordata</taxon>
        <taxon>Enteropneusta</taxon>
        <taxon>Harrimaniidae</taxon>
        <taxon>Saccoglossus</taxon>
    </lineage>
</organism>
<evidence type="ECO:0000256" key="1">
    <source>
        <dbReference type="ARBA" id="ARBA00004167"/>
    </source>
</evidence>
<dbReference type="Gene3D" id="1.20.5.170">
    <property type="match status" value="1"/>
</dbReference>
<feature type="region of interest" description="Disordered" evidence="8">
    <location>
        <begin position="471"/>
        <end position="517"/>
    </location>
</feature>
<feature type="coiled-coil region" evidence="7">
    <location>
        <begin position="294"/>
        <end position="335"/>
    </location>
</feature>
<dbReference type="CDD" id="cd14700">
    <property type="entry name" value="bZIP_ATF6"/>
    <property type="match status" value="1"/>
</dbReference>
<dbReference type="InterPro" id="IPR004827">
    <property type="entry name" value="bZIP"/>
</dbReference>
<keyword evidence="5" id="KW-0804">Transcription</keyword>
<dbReference type="Pfam" id="PF00170">
    <property type="entry name" value="bZIP_1"/>
    <property type="match status" value="1"/>
</dbReference>
<dbReference type="PANTHER" id="PTHR46164:SF3">
    <property type="entry name" value="ATF6, ISOFORM C"/>
    <property type="match status" value="1"/>
</dbReference>
<dbReference type="SMART" id="SM00338">
    <property type="entry name" value="BRLZ"/>
    <property type="match status" value="1"/>
</dbReference>
<gene>
    <name evidence="11" type="primary">LOC100366589</name>
</gene>
<dbReference type="GeneID" id="100366589"/>
<dbReference type="InterPro" id="IPR046347">
    <property type="entry name" value="bZIP_sf"/>
</dbReference>
<protein>
    <submittedName>
        <fullName evidence="11">Cyclic AMP-dependent transcription factor ATF-6 alpha-like</fullName>
    </submittedName>
</protein>
<name>A0ABM0GKM2_SACKO</name>
<reference evidence="11" key="1">
    <citation type="submission" date="2025-08" db="UniProtKB">
        <authorList>
            <consortium name="RefSeq"/>
        </authorList>
    </citation>
    <scope>IDENTIFICATION</scope>
    <source>
        <tissue evidence="11">Testes</tissue>
    </source>
</reference>
<evidence type="ECO:0000256" key="2">
    <source>
        <dbReference type="ARBA" id="ARBA00009050"/>
    </source>
</evidence>
<dbReference type="InterPro" id="IPR051882">
    <property type="entry name" value="ATF_bZIP_TF"/>
</dbReference>
<keyword evidence="7" id="KW-0175">Coiled coil</keyword>
<keyword evidence="3" id="KW-0805">Transcription regulation</keyword>
<comment type="subcellular location">
    <subcellularLocation>
        <location evidence="1">Membrane</location>
        <topology evidence="1">Single-pass membrane protein</topology>
    </subcellularLocation>
</comment>
<feature type="region of interest" description="Disordered" evidence="8">
    <location>
        <begin position="627"/>
        <end position="654"/>
    </location>
</feature>
<accession>A0ABM0GKM2</accession>
<feature type="compositionally biased region" description="Basic and acidic residues" evidence="8">
    <location>
        <begin position="471"/>
        <end position="488"/>
    </location>
</feature>
<sequence>MTLDFVTEADEKFFADNLLSLDDWGADVKHLGNLTGEELLKEIPDIQIPNLVDDCSPFYDTGSNDAFSTGTDFSGEPWESPNYSDDLINGVMIKNEPLSPSSSSCSDLSSDLPSFNLQSTEFEAFSKPFDMGLDSPPMTPPREDQCISPLSTTSLITATTTTVPNSVTVLSKPVTSRPPILPKLEPGVPTRNGVIQITQPQTITVKQVPVTVSSQSIIVSQGNAVNALPQNVNVVNYQPPVKQSKLCTGSNGVSVPLTTVPPNNVDLKAWKRQQRMIKNRESACLSRRKKKEYLQGLEGQLHESESQNEKLRTENELLRKRILALQSENEKLRKSQSPLAQTNKKAACLLAVLFFMAVNIAPFSLLSSSIENTSEYLTSSQHGRALLSFDDDVVHNILVKNNTVIGDIIRFIPELTNDNGSYFDIDRKDLMVLKDQPSLGVTNKLELCPMFNTTDTSRLVDELTGWVHGHEAKQQEKLQQDKKDEIRGKLFKKRQKSKPVKSQSRLSNPPLPEPDRYVDETSLQVFDSLFERTYTNFLEALNRRDDTFYVVSFRKDHLLLPATAHNSTRRPKMTLIVPAIGMNDTVLKTPHQHFSMMQIDCEVMNTRVVHVKNGDETTAFHDVNIEERHNNHTDSMLTQKGAKLQRDRPRNKSP</sequence>
<evidence type="ECO:0000256" key="3">
    <source>
        <dbReference type="ARBA" id="ARBA00023015"/>
    </source>
</evidence>
<evidence type="ECO:0000256" key="4">
    <source>
        <dbReference type="ARBA" id="ARBA00023125"/>
    </source>
</evidence>
<dbReference type="Proteomes" id="UP000694865">
    <property type="component" value="Unplaced"/>
</dbReference>
<evidence type="ECO:0000259" key="9">
    <source>
        <dbReference type="PROSITE" id="PS50217"/>
    </source>
</evidence>
<evidence type="ECO:0000313" key="11">
    <source>
        <dbReference type="RefSeq" id="XP_002731971.1"/>
    </source>
</evidence>
<dbReference type="PANTHER" id="PTHR46164">
    <property type="entry name" value="ATF6, ISOFORM C"/>
    <property type="match status" value="1"/>
</dbReference>
<comment type="similarity">
    <text evidence="2">Belongs to the bZIP family. ATF subfamily.</text>
</comment>
<keyword evidence="6" id="KW-0539">Nucleus</keyword>
<feature type="compositionally biased region" description="Basic residues" evidence="8">
    <location>
        <begin position="489"/>
        <end position="499"/>
    </location>
</feature>
<feature type="domain" description="BZIP" evidence="9">
    <location>
        <begin position="271"/>
        <end position="332"/>
    </location>
</feature>
<keyword evidence="10" id="KW-1185">Reference proteome</keyword>
<dbReference type="PROSITE" id="PS50217">
    <property type="entry name" value="BZIP"/>
    <property type="match status" value="1"/>
</dbReference>
<proteinExistence type="inferred from homology"/>
<evidence type="ECO:0000256" key="7">
    <source>
        <dbReference type="SAM" id="Coils"/>
    </source>
</evidence>
<evidence type="ECO:0000313" key="10">
    <source>
        <dbReference type="Proteomes" id="UP000694865"/>
    </source>
</evidence>
<dbReference type="SUPFAM" id="SSF57959">
    <property type="entry name" value="Leucine zipper domain"/>
    <property type="match status" value="1"/>
</dbReference>
<evidence type="ECO:0000256" key="6">
    <source>
        <dbReference type="ARBA" id="ARBA00023242"/>
    </source>
</evidence>